<evidence type="ECO:0000313" key="2">
    <source>
        <dbReference type="EMBL" id="OQV22813.1"/>
    </source>
</evidence>
<protein>
    <submittedName>
        <fullName evidence="2">Uncharacterized protein</fullName>
    </submittedName>
</protein>
<dbReference type="AlphaFoldDB" id="A0A1W0X5Q5"/>
<reference evidence="3" key="1">
    <citation type="submission" date="2017-01" db="EMBL/GenBank/DDBJ databases">
        <title>Comparative genomics of anhydrobiosis in the tardigrade Hypsibius dujardini.</title>
        <authorList>
            <person name="Yoshida Y."/>
            <person name="Koutsovoulos G."/>
            <person name="Laetsch D."/>
            <person name="Stevens L."/>
            <person name="Kumar S."/>
            <person name="Horikawa D."/>
            <person name="Ishino K."/>
            <person name="Komine S."/>
            <person name="Tomita M."/>
            <person name="Blaxter M."/>
            <person name="Arakawa K."/>
        </authorList>
    </citation>
    <scope>NUCLEOTIDE SEQUENCE [LARGE SCALE GENOMIC DNA]</scope>
    <source>
        <strain evidence="3">Z151</strain>
    </source>
</reference>
<evidence type="ECO:0000313" key="3">
    <source>
        <dbReference type="Proteomes" id="UP000192578"/>
    </source>
</evidence>
<dbReference type="Proteomes" id="UP000192578">
    <property type="component" value="Unassembled WGS sequence"/>
</dbReference>
<dbReference type="OrthoDB" id="10468958at2759"/>
<organism evidence="2 3">
    <name type="scientific">Hypsibius exemplaris</name>
    <name type="common">Freshwater tardigrade</name>
    <dbReference type="NCBI Taxonomy" id="2072580"/>
    <lineage>
        <taxon>Eukaryota</taxon>
        <taxon>Metazoa</taxon>
        <taxon>Ecdysozoa</taxon>
        <taxon>Tardigrada</taxon>
        <taxon>Eutardigrada</taxon>
        <taxon>Parachela</taxon>
        <taxon>Hypsibioidea</taxon>
        <taxon>Hypsibiidae</taxon>
        <taxon>Hypsibius</taxon>
    </lineage>
</organism>
<proteinExistence type="predicted"/>
<keyword evidence="3" id="KW-1185">Reference proteome</keyword>
<sequence>MACGLEARLPMAEIRRLWNELKVLNETLSNCVETAEVYLRSLDVRVASTKAYFAEIRGRLSSIPAGTTVMDKNLEALMEKDAEQTKEHFDRMRSDAEECYAQVTRERSRWMDDTTRLIEKQMTTLNNIDVRALRHYETMRLRARILKTFQDIINVEGEVKNLQKVLYDCEMGKAELEEDFVGLVKIFQELRVHEEMESDATTAVDEKVSESSQQQLKGLNADDVLD</sequence>
<gene>
    <name evidence="2" type="ORF">BV898_03247</name>
</gene>
<name>A0A1W0X5Q5_HYPEX</name>
<comment type="caution">
    <text evidence="2">The sequence shown here is derived from an EMBL/GenBank/DDBJ whole genome shotgun (WGS) entry which is preliminary data.</text>
</comment>
<accession>A0A1W0X5Q5</accession>
<evidence type="ECO:0000256" key="1">
    <source>
        <dbReference type="SAM" id="MobiDB-lite"/>
    </source>
</evidence>
<feature type="region of interest" description="Disordered" evidence="1">
    <location>
        <begin position="198"/>
        <end position="226"/>
    </location>
</feature>
<dbReference type="EMBL" id="MTYJ01000015">
    <property type="protein sequence ID" value="OQV22813.1"/>
    <property type="molecule type" value="Genomic_DNA"/>
</dbReference>